<protein>
    <submittedName>
        <fullName evidence="1">Uncharacterized protein</fullName>
    </submittedName>
</protein>
<evidence type="ECO:0000313" key="1">
    <source>
        <dbReference type="EMBL" id="KAJ1192866.1"/>
    </source>
</evidence>
<name>A0AAV7UWU1_PLEWA</name>
<comment type="caution">
    <text evidence="1">The sequence shown here is derived from an EMBL/GenBank/DDBJ whole genome shotgun (WGS) entry which is preliminary data.</text>
</comment>
<gene>
    <name evidence="1" type="ORF">NDU88_002172</name>
</gene>
<dbReference type="EMBL" id="JANPWB010000004">
    <property type="protein sequence ID" value="KAJ1192866.1"/>
    <property type="molecule type" value="Genomic_DNA"/>
</dbReference>
<sequence length="163" mass="18137">MFRSCRWRSSIFCREVGLCHSGLGVQVLTTPPLPHWSWTPVVLQEIASSFTAHLQMAYMKKEGLPQKQIDGFVWALPLRTLTVIEQESLDEVLTVEELLSALAGLNAGKTPGSNGFSYEFYKIFMPKLQDHVLGVVHAAIRISSLPPDSCHVEIVVSPFSDEP</sequence>
<evidence type="ECO:0000313" key="2">
    <source>
        <dbReference type="Proteomes" id="UP001066276"/>
    </source>
</evidence>
<organism evidence="1 2">
    <name type="scientific">Pleurodeles waltl</name>
    <name type="common">Iberian ribbed newt</name>
    <dbReference type="NCBI Taxonomy" id="8319"/>
    <lineage>
        <taxon>Eukaryota</taxon>
        <taxon>Metazoa</taxon>
        <taxon>Chordata</taxon>
        <taxon>Craniata</taxon>
        <taxon>Vertebrata</taxon>
        <taxon>Euteleostomi</taxon>
        <taxon>Amphibia</taxon>
        <taxon>Batrachia</taxon>
        <taxon>Caudata</taxon>
        <taxon>Salamandroidea</taxon>
        <taxon>Salamandridae</taxon>
        <taxon>Pleurodelinae</taxon>
        <taxon>Pleurodeles</taxon>
    </lineage>
</organism>
<dbReference type="Proteomes" id="UP001066276">
    <property type="component" value="Chromosome 2_2"/>
</dbReference>
<keyword evidence="2" id="KW-1185">Reference proteome</keyword>
<dbReference type="AlphaFoldDB" id="A0AAV7UWU1"/>
<reference evidence="1" key="1">
    <citation type="journal article" date="2022" name="bioRxiv">
        <title>Sequencing and chromosome-scale assembly of the giantPleurodeles waltlgenome.</title>
        <authorList>
            <person name="Brown T."/>
            <person name="Elewa A."/>
            <person name="Iarovenko S."/>
            <person name="Subramanian E."/>
            <person name="Araus A.J."/>
            <person name="Petzold A."/>
            <person name="Susuki M."/>
            <person name="Suzuki K.-i.T."/>
            <person name="Hayashi T."/>
            <person name="Toyoda A."/>
            <person name="Oliveira C."/>
            <person name="Osipova E."/>
            <person name="Leigh N.D."/>
            <person name="Simon A."/>
            <person name="Yun M.H."/>
        </authorList>
    </citation>
    <scope>NUCLEOTIDE SEQUENCE</scope>
    <source>
        <strain evidence="1">20211129_DDA</strain>
        <tissue evidence="1">Liver</tissue>
    </source>
</reference>
<accession>A0AAV7UWU1</accession>
<proteinExistence type="predicted"/>